<evidence type="ECO:0000256" key="1">
    <source>
        <dbReference type="SAM" id="Phobius"/>
    </source>
</evidence>
<dbReference type="Pfam" id="PF16472">
    <property type="entry name" value="DUF5050"/>
    <property type="match status" value="1"/>
</dbReference>
<feature type="domain" description="Prolow-density lipoprotein receptor-related protein 1-like beta-propeller" evidence="2">
    <location>
        <begin position="168"/>
        <end position="313"/>
    </location>
</feature>
<proteinExistence type="predicted"/>
<name>A0ABR7EGR5_9FIRM</name>
<organism evidence="3 4">
    <name type="scientific">Christensenella tenuis</name>
    <dbReference type="NCBI Taxonomy" id="2763033"/>
    <lineage>
        <taxon>Bacteria</taxon>
        <taxon>Bacillati</taxon>
        <taxon>Bacillota</taxon>
        <taxon>Clostridia</taxon>
        <taxon>Christensenellales</taxon>
        <taxon>Christensenellaceae</taxon>
        <taxon>Christensenella</taxon>
    </lineage>
</organism>
<feature type="transmembrane region" description="Helical" evidence="1">
    <location>
        <begin position="20"/>
        <end position="39"/>
    </location>
</feature>
<comment type="caution">
    <text evidence="3">The sequence shown here is derived from an EMBL/GenBank/DDBJ whole genome shotgun (WGS) entry which is preliminary data.</text>
</comment>
<keyword evidence="1" id="KW-0812">Transmembrane</keyword>
<protein>
    <submittedName>
        <fullName evidence="3">DUF5050 domain-containing protein</fullName>
    </submittedName>
</protein>
<dbReference type="EMBL" id="JACOON010000006">
    <property type="protein sequence ID" value="MBC5648975.1"/>
    <property type="molecule type" value="Genomic_DNA"/>
</dbReference>
<dbReference type="SUPFAM" id="SSF69304">
    <property type="entry name" value="Tricorn protease N-terminal domain"/>
    <property type="match status" value="1"/>
</dbReference>
<evidence type="ECO:0000313" key="4">
    <source>
        <dbReference type="Proteomes" id="UP000606889"/>
    </source>
</evidence>
<sequence length="384" mass="44839">MKQINLNERQRQKKVSKYILALVLLSIVAAIGTVAWIYFTMVSEIKQQRITNSNQIELQTDVAQYIQPDVQESVKEPFSTLAVYEDTVYYINENYNICRYNMRTKETMVKEHMRVEKFIIHDHKIYYLNRNGEQYDLFSMTPDFDQQEDIAYMLGEQDYSWDLIGEDIYYSKKGKGFCRLNLDSRTETVIFSGVAKDFQKYGETFFISSRANGEFRSYLYGVKGDYKAEKIMNADARSFHIVDNVLYFTNNDKLFSIAFEDGEIKQVVQLNSNHLELYGDKLFYMDHYGVITEYNVRFGDKQKLYNADSYEMFEILGDSGDTTVLKALSLNGERSMLVTAKEDPAERRDIMSFRGNPVVVYQDGMIFVYDGTLNMYDLNLQPIA</sequence>
<evidence type="ECO:0000259" key="2">
    <source>
        <dbReference type="Pfam" id="PF16472"/>
    </source>
</evidence>
<accession>A0ABR7EGR5</accession>
<dbReference type="Proteomes" id="UP000606889">
    <property type="component" value="Unassembled WGS sequence"/>
</dbReference>
<keyword evidence="1" id="KW-0472">Membrane</keyword>
<keyword evidence="4" id="KW-1185">Reference proteome</keyword>
<keyword evidence="1" id="KW-1133">Transmembrane helix</keyword>
<evidence type="ECO:0000313" key="3">
    <source>
        <dbReference type="EMBL" id="MBC5648975.1"/>
    </source>
</evidence>
<dbReference type="InterPro" id="IPR032485">
    <property type="entry name" value="LRP1-like_beta_prop"/>
</dbReference>
<dbReference type="RefSeq" id="WP_186858427.1">
    <property type="nucleotide sequence ID" value="NZ_JACOON010000006.1"/>
</dbReference>
<reference evidence="3 4" key="1">
    <citation type="submission" date="2020-08" db="EMBL/GenBank/DDBJ databases">
        <title>Genome public.</title>
        <authorList>
            <person name="Liu C."/>
            <person name="Sun Q."/>
        </authorList>
    </citation>
    <scope>NUCLEOTIDE SEQUENCE [LARGE SCALE GENOMIC DNA]</scope>
    <source>
        <strain evidence="3 4">NSJ-35</strain>
    </source>
</reference>
<gene>
    <name evidence="3" type="ORF">H8S18_11555</name>
</gene>